<dbReference type="Proteomes" id="UP001175271">
    <property type="component" value="Unassembled WGS sequence"/>
</dbReference>
<name>A0AA39M9E2_9BILA</name>
<accession>A0AA39M9E2</accession>
<gene>
    <name evidence="1" type="ORF">QR680_009709</name>
</gene>
<proteinExistence type="predicted"/>
<dbReference type="AlphaFoldDB" id="A0AA39M9E2"/>
<keyword evidence="2" id="KW-1185">Reference proteome</keyword>
<reference evidence="1" key="1">
    <citation type="submission" date="2023-06" db="EMBL/GenBank/DDBJ databases">
        <title>Genomic analysis of the entomopathogenic nematode Steinernema hermaphroditum.</title>
        <authorList>
            <person name="Schwarz E.M."/>
            <person name="Heppert J.K."/>
            <person name="Baniya A."/>
            <person name="Schwartz H.T."/>
            <person name="Tan C.-H."/>
            <person name="Antoshechkin I."/>
            <person name="Sternberg P.W."/>
            <person name="Goodrich-Blair H."/>
            <person name="Dillman A.R."/>
        </authorList>
    </citation>
    <scope>NUCLEOTIDE SEQUENCE</scope>
    <source>
        <strain evidence="1">PS9179</strain>
        <tissue evidence="1">Whole animal</tissue>
    </source>
</reference>
<evidence type="ECO:0000313" key="2">
    <source>
        <dbReference type="Proteomes" id="UP001175271"/>
    </source>
</evidence>
<sequence length="98" mass="10958">MFSSSDQAISHRSPHLIPSKLKLLHRPVFVRILLWPRLPGARSLVGGHIAAPSSVIAAAEIKAPKERRRGIIDHSADRPYLLLLHRHGKHEKKPIFGT</sequence>
<dbReference type="EMBL" id="JAUCMV010000001">
    <property type="protein sequence ID" value="KAK0426436.1"/>
    <property type="molecule type" value="Genomic_DNA"/>
</dbReference>
<protein>
    <submittedName>
        <fullName evidence="1">Uncharacterized protein</fullName>
    </submittedName>
</protein>
<comment type="caution">
    <text evidence="1">The sequence shown here is derived from an EMBL/GenBank/DDBJ whole genome shotgun (WGS) entry which is preliminary data.</text>
</comment>
<evidence type="ECO:0000313" key="1">
    <source>
        <dbReference type="EMBL" id="KAK0426436.1"/>
    </source>
</evidence>
<organism evidence="1 2">
    <name type="scientific">Steinernema hermaphroditum</name>
    <dbReference type="NCBI Taxonomy" id="289476"/>
    <lineage>
        <taxon>Eukaryota</taxon>
        <taxon>Metazoa</taxon>
        <taxon>Ecdysozoa</taxon>
        <taxon>Nematoda</taxon>
        <taxon>Chromadorea</taxon>
        <taxon>Rhabditida</taxon>
        <taxon>Tylenchina</taxon>
        <taxon>Panagrolaimomorpha</taxon>
        <taxon>Strongyloidoidea</taxon>
        <taxon>Steinernematidae</taxon>
        <taxon>Steinernema</taxon>
    </lineage>
</organism>